<dbReference type="OrthoDB" id="10432980at2759"/>
<sequence length="143" mass="15213">MESQPPQNGSTIIVNSSVLGPPCCQSLGISLISEVRSHGQTKMIVVECRERLAHSQATIAALETRNNQLAAENLRLTLALGHLAPWAHVHVQGGAAPPEKPNTSEGKDASEDENPPTEPGVITPPVSGFYRIIEASSDSRSEE</sequence>
<proteinExistence type="predicted"/>
<reference evidence="3" key="2">
    <citation type="submission" date="2020-05" db="EMBL/GenBank/DDBJ databases">
        <authorList>
            <person name="Kim H.-S."/>
            <person name="Proctor R.H."/>
            <person name="Brown D.W."/>
        </authorList>
    </citation>
    <scope>NUCLEOTIDE SEQUENCE</scope>
    <source>
        <strain evidence="3">NRRL 45417</strain>
    </source>
</reference>
<dbReference type="AlphaFoldDB" id="A0A8H4TCM0"/>
<comment type="caution">
    <text evidence="3">The sequence shown here is derived from an EMBL/GenBank/DDBJ whole genome shotgun (WGS) entry which is preliminary data.</text>
</comment>
<dbReference type="Proteomes" id="UP000604273">
    <property type="component" value="Unassembled WGS sequence"/>
</dbReference>
<keyword evidence="4" id="KW-1185">Reference proteome</keyword>
<evidence type="ECO:0000313" key="3">
    <source>
        <dbReference type="EMBL" id="KAF4955453.1"/>
    </source>
</evidence>
<feature type="region of interest" description="Disordered" evidence="2">
    <location>
        <begin position="90"/>
        <end position="127"/>
    </location>
</feature>
<name>A0A8H4TCM0_9HYPO</name>
<protein>
    <submittedName>
        <fullName evidence="3">Uncharacterized protein</fullName>
    </submittedName>
</protein>
<keyword evidence="1" id="KW-0175">Coiled coil</keyword>
<organism evidence="3 4">
    <name type="scientific">Fusarium gaditjirri</name>
    <dbReference type="NCBI Taxonomy" id="282569"/>
    <lineage>
        <taxon>Eukaryota</taxon>
        <taxon>Fungi</taxon>
        <taxon>Dikarya</taxon>
        <taxon>Ascomycota</taxon>
        <taxon>Pezizomycotina</taxon>
        <taxon>Sordariomycetes</taxon>
        <taxon>Hypocreomycetidae</taxon>
        <taxon>Hypocreales</taxon>
        <taxon>Nectriaceae</taxon>
        <taxon>Fusarium</taxon>
        <taxon>Fusarium nisikadoi species complex</taxon>
    </lineage>
</organism>
<reference evidence="3" key="1">
    <citation type="journal article" date="2020" name="BMC Genomics">
        <title>Correction to: Identification and distribution of gene clusters required for synthesis of sphingolipid metabolism inhibitors in diverse species of the filamentous fungus Fusarium.</title>
        <authorList>
            <person name="Kim H.S."/>
            <person name="Lohmar J.M."/>
            <person name="Busman M."/>
            <person name="Brown D.W."/>
            <person name="Naumann T.A."/>
            <person name="Divon H.H."/>
            <person name="Lysoe E."/>
            <person name="Uhlig S."/>
            <person name="Proctor R.H."/>
        </authorList>
    </citation>
    <scope>NUCLEOTIDE SEQUENCE</scope>
    <source>
        <strain evidence="3">NRRL 45417</strain>
    </source>
</reference>
<evidence type="ECO:0000256" key="2">
    <source>
        <dbReference type="SAM" id="MobiDB-lite"/>
    </source>
</evidence>
<accession>A0A8H4TCM0</accession>
<gene>
    <name evidence="3" type="ORF">FGADI_4564</name>
</gene>
<evidence type="ECO:0000313" key="4">
    <source>
        <dbReference type="Proteomes" id="UP000604273"/>
    </source>
</evidence>
<evidence type="ECO:0000256" key="1">
    <source>
        <dbReference type="SAM" id="Coils"/>
    </source>
</evidence>
<feature type="coiled-coil region" evidence="1">
    <location>
        <begin position="52"/>
        <end position="79"/>
    </location>
</feature>
<dbReference type="EMBL" id="JABFAI010000099">
    <property type="protein sequence ID" value="KAF4955453.1"/>
    <property type="molecule type" value="Genomic_DNA"/>
</dbReference>